<evidence type="ECO:0000313" key="2">
    <source>
        <dbReference type="EMBL" id="KAJ0395766.1"/>
    </source>
</evidence>
<sequence length="220" mass="23848">MIAAKSTTMVLCALALATTTASAQTYVYQFDAASSGVQGNIKVQYAAPDSSKASITADLDFAKVDLAEIQKADANCTGDVTAYKWHIHVKWSSPKTNDKFGMCSLANAGNHYDPTFACGPASEYFQDPKCADKIKSYACNPANYAADASKCEKGDLSGKYGEMKLDGNKKIRMTWTDNHFPLEKEFAPQWNMLLHASCGKAPRVACAIGKKETKDLCLDQ</sequence>
<dbReference type="InterPro" id="IPR036423">
    <property type="entry name" value="SOD-like_Cu/Zn_dom_sf"/>
</dbReference>
<dbReference type="GO" id="GO:0006801">
    <property type="term" value="P:superoxide metabolic process"/>
    <property type="evidence" value="ECO:0007669"/>
    <property type="project" value="InterPro"/>
</dbReference>
<organism evidence="2 3">
    <name type="scientific">Pythium insidiosum</name>
    <name type="common">Pythiosis disease agent</name>
    <dbReference type="NCBI Taxonomy" id="114742"/>
    <lineage>
        <taxon>Eukaryota</taxon>
        <taxon>Sar</taxon>
        <taxon>Stramenopiles</taxon>
        <taxon>Oomycota</taxon>
        <taxon>Peronosporomycetes</taxon>
        <taxon>Pythiales</taxon>
        <taxon>Pythiaceae</taxon>
        <taxon>Pythium</taxon>
    </lineage>
</organism>
<feature type="chain" id="PRO_5042215236" evidence="1">
    <location>
        <begin position="24"/>
        <end position="220"/>
    </location>
</feature>
<dbReference type="Proteomes" id="UP001209570">
    <property type="component" value="Unassembled WGS sequence"/>
</dbReference>
<evidence type="ECO:0000256" key="1">
    <source>
        <dbReference type="SAM" id="SignalP"/>
    </source>
</evidence>
<gene>
    <name evidence="2" type="ORF">P43SY_005683</name>
</gene>
<keyword evidence="1" id="KW-0732">Signal</keyword>
<name>A0AAD5LC01_PYTIN</name>
<feature type="signal peptide" evidence="1">
    <location>
        <begin position="1"/>
        <end position="23"/>
    </location>
</feature>
<dbReference type="Gene3D" id="2.60.40.200">
    <property type="entry name" value="Superoxide dismutase, copper/zinc binding domain"/>
    <property type="match status" value="1"/>
</dbReference>
<reference evidence="2" key="1">
    <citation type="submission" date="2021-12" db="EMBL/GenBank/DDBJ databases">
        <title>Prjna785345.</title>
        <authorList>
            <person name="Rujirawat T."/>
            <person name="Krajaejun T."/>
        </authorList>
    </citation>
    <scope>NUCLEOTIDE SEQUENCE</scope>
    <source>
        <strain evidence="2">Pi057C3</strain>
    </source>
</reference>
<keyword evidence="3" id="KW-1185">Reference proteome</keyword>
<dbReference type="SUPFAM" id="SSF49329">
    <property type="entry name" value="Cu,Zn superoxide dismutase-like"/>
    <property type="match status" value="1"/>
</dbReference>
<proteinExistence type="predicted"/>
<dbReference type="AlphaFoldDB" id="A0AAD5LC01"/>
<evidence type="ECO:0000313" key="3">
    <source>
        <dbReference type="Proteomes" id="UP001209570"/>
    </source>
</evidence>
<comment type="caution">
    <text evidence="2">The sequence shown here is derived from an EMBL/GenBank/DDBJ whole genome shotgun (WGS) entry which is preliminary data.</text>
</comment>
<dbReference type="EMBL" id="JAKCXM010000326">
    <property type="protein sequence ID" value="KAJ0395766.1"/>
    <property type="molecule type" value="Genomic_DNA"/>
</dbReference>
<protein>
    <submittedName>
        <fullName evidence="2">Uncharacterized protein</fullName>
    </submittedName>
</protein>
<accession>A0AAD5LC01</accession>
<dbReference type="GO" id="GO:0046872">
    <property type="term" value="F:metal ion binding"/>
    <property type="evidence" value="ECO:0007669"/>
    <property type="project" value="InterPro"/>
</dbReference>